<feature type="domain" description="Peptidase S1" evidence="2">
    <location>
        <begin position="14"/>
        <end position="322"/>
    </location>
</feature>
<dbReference type="GO" id="GO:0004252">
    <property type="term" value="F:serine-type endopeptidase activity"/>
    <property type="evidence" value="ECO:0007669"/>
    <property type="project" value="InterPro"/>
</dbReference>
<evidence type="ECO:0000313" key="3">
    <source>
        <dbReference type="EMBL" id="KAF6200059.1"/>
    </source>
</evidence>
<dbReference type="InterPro" id="IPR051333">
    <property type="entry name" value="CLIP_Serine_Protease"/>
</dbReference>
<dbReference type="Gene3D" id="2.40.10.10">
    <property type="entry name" value="Trypsin-like serine proteases"/>
    <property type="match status" value="2"/>
</dbReference>
<dbReference type="PROSITE" id="PS50240">
    <property type="entry name" value="TRYPSIN_DOM"/>
    <property type="match status" value="1"/>
</dbReference>
<proteinExistence type="predicted"/>
<accession>A0A8S9WV30</accession>
<dbReference type="SUPFAM" id="SSF50494">
    <property type="entry name" value="Trypsin-like serine proteases"/>
    <property type="match status" value="1"/>
</dbReference>
<dbReference type="PANTHER" id="PTHR24260">
    <property type="match status" value="1"/>
</dbReference>
<dbReference type="InterPro" id="IPR001254">
    <property type="entry name" value="Trypsin_dom"/>
</dbReference>
<dbReference type="AlphaFoldDB" id="A0A8S9WV30"/>
<gene>
    <name evidence="3" type="ORF">GE061_006359</name>
</gene>
<dbReference type="Pfam" id="PF00089">
    <property type="entry name" value="Trypsin"/>
    <property type="match status" value="1"/>
</dbReference>
<evidence type="ECO:0000313" key="4">
    <source>
        <dbReference type="Proteomes" id="UP000466442"/>
    </source>
</evidence>
<protein>
    <recommendedName>
        <fullName evidence="2">Peptidase S1 domain-containing protein</fullName>
    </recommendedName>
</protein>
<dbReference type="EMBL" id="WIXP02000014">
    <property type="protein sequence ID" value="KAF6200059.1"/>
    <property type="molecule type" value="Genomic_DNA"/>
</dbReference>
<feature type="signal peptide" evidence="1">
    <location>
        <begin position="1"/>
        <end position="17"/>
    </location>
</feature>
<keyword evidence="4" id="KW-1185">Reference proteome</keyword>
<dbReference type="InterPro" id="IPR043504">
    <property type="entry name" value="Peptidase_S1_PA_chymotrypsin"/>
</dbReference>
<evidence type="ECO:0000259" key="2">
    <source>
        <dbReference type="PROSITE" id="PS50240"/>
    </source>
</evidence>
<reference evidence="3" key="1">
    <citation type="journal article" date="2021" name="Mol. Ecol. Resour.">
        <title>Apolygus lucorum genome provides insights into omnivorousness and mesophyll feeding.</title>
        <authorList>
            <person name="Liu Y."/>
            <person name="Liu H."/>
            <person name="Wang H."/>
            <person name="Huang T."/>
            <person name="Liu B."/>
            <person name="Yang B."/>
            <person name="Yin L."/>
            <person name="Li B."/>
            <person name="Zhang Y."/>
            <person name="Zhang S."/>
            <person name="Jiang F."/>
            <person name="Zhang X."/>
            <person name="Ren Y."/>
            <person name="Wang B."/>
            <person name="Wang S."/>
            <person name="Lu Y."/>
            <person name="Wu K."/>
            <person name="Fan W."/>
            <person name="Wang G."/>
        </authorList>
    </citation>
    <scope>NUCLEOTIDE SEQUENCE</scope>
    <source>
        <strain evidence="3">12Hb</strain>
    </source>
</reference>
<name>A0A8S9WV30_APOLU</name>
<sequence>MRSFVFFFLVWPIVCRGLELGWTASMSNWPFIAAIFHKPKDKDLPKLLCTGTIIDDLHILTTEYCMVTPVNGKPPFQTPDVLKIWVGSGFRDIDNKEGGDAQLRDVSEVLLPSDQDLKKTIGIGKNNFTGGDGFVYRYLDFSILRLDKEILYNKHVIPARFDVRSYQDSQKQYVPWKRKLDEEIDWIPDCFMAGWGYDETKIQKLHEKPNSQRLLFNRLKFTPRSKCDLAYCSNCSLCGNSTEHLPNIYWCFSSQTWPDTCPGDHGAPLYCPWFGFQRGNIKTVGAIFGILSGKPGTCNKARVPGKFTAIWFAYNFIERVLNKGKFPPPIAELGDPDWAY</sequence>
<organism evidence="3 4">
    <name type="scientific">Apolygus lucorum</name>
    <name type="common">Small green plant bug</name>
    <name type="synonym">Lygocoris lucorum</name>
    <dbReference type="NCBI Taxonomy" id="248454"/>
    <lineage>
        <taxon>Eukaryota</taxon>
        <taxon>Metazoa</taxon>
        <taxon>Ecdysozoa</taxon>
        <taxon>Arthropoda</taxon>
        <taxon>Hexapoda</taxon>
        <taxon>Insecta</taxon>
        <taxon>Pterygota</taxon>
        <taxon>Neoptera</taxon>
        <taxon>Paraneoptera</taxon>
        <taxon>Hemiptera</taxon>
        <taxon>Heteroptera</taxon>
        <taxon>Panheteroptera</taxon>
        <taxon>Cimicomorpha</taxon>
        <taxon>Miridae</taxon>
        <taxon>Mirini</taxon>
        <taxon>Apolygus</taxon>
    </lineage>
</organism>
<feature type="chain" id="PRO_5035871310" description="Peptidase S1 domain-containing protein" evidence="1">
    <location>
        <begin position="18"/>
        <end position="340"/>
    </location>
</feature>
<evidence type="ECO:0000256" key="1">
    <source>
        <dbReference type="SAM" id="SignalP"/>
    </source>
</evidence>
<dbReference type="PANTHER" id="PTHR24260:SF132">
    <property type="entry name" value="PEPTIDASE S1 DOMAIN-CONTAINING PROTEIN"/>
    <property type="match status" value="1"/>
</dbReference>
<comment type="caution">
    <text evidence="3">The sequence shown here is derived from an EMBL/GenBank/DDBJ whole genome shotgun (WGS) entry which is preliminary data.</text>
</comment>
<keyword evidence="1" id="KW-0732">Signal</keyword>
<dbReference type="InterPro" id="IPR009003">
    <property type="entry name" value="Peptidase_S1_PA"/>
</dbReference>
<dbReference type="Proteomes" id="UP000466442">
    <property type="component" value="Unassembled WGS sequence"/>
</dbReference>
<dbReference type="GO" id="GO:0006508">
    <property type="term" value="P:proteolysis"/>
    <property type="evidence" value="ECO:0007669"/>
    <property type="project" value="InterPro"/>
</dbReference>
<dbReference type="SMART" id="SM00020">
    <property type="entry name" value="Tryp_SPc"/>
    <property type="match status" value="1"/>
</dbReference>